<keyword evidence="2" id="KW-1185">Reference proteome</keyword>
<protein>
    <submittedName>
        <fullName evidence="1">Uncharacterized protein</fullName>
    </submittedName>
</protein>
<gene>
    <name evidence="1" type="ORF">PSON_ATCC_30995.1.T1060104</name>
</gene>
<accession>A0A8S1QG65</accession>
<dbReference type="AlphaFoldDB" id="A0A8S1QG65"/>
<name>A0A8S1QG65_9CILI</name>
<dbReference type="Proteomes" id="UP000692954">
    <property type="component" value="Unassembled WGS sequence"/>
</dbReference>
<reference evidence="1" key="1">
    <citation type="submission" date="2021-01" db="EMBL/GenBank/DDBJ databases">
        <authorList>
            <consortium name="Genoscope - CEA"/>
            <person name="William W."/>
        </authorList>
    </citation>
    <scope>NUCLEOTIDE SEQUENCE</scope>
</reference>
<organism evidence="1 2">
    <name type="scientific">Paramecium sonneborni</name>
    <dbReference type="NCBI Taxonomy" id="65129"/>
    <lineage>
        <taxon>Eukaryota</taxon>
        <taxon>Sar</taxon>
        <taxon>Alveolata</taxon>
        <taxon>Ciliophora</taxon>
        <taxon>Intramacronucleata</taxon>
        <taxon>Oligohymenophorea</taxon>
        <taxon>Peniculida</taxon>
        <taxon>Parameciidae</taxon>
        <taxon>Paramecium</taxon>
    </lineage>
</organism>
<sequence>MLPILQKERSKSINVKKQTEKNSIHADVSPFGEGRGILIILILNNEEFVAEFIQNPHFLQFLKYKEFLNEMQIKQFIVYLQEYYIQSTCKSYTYHYCTFSQQQKKIDLMNTSSRETYEVLFEFAERINKDKQFNFIFGFDFKMIHKSKFKNILFLSDSRIDQQIVEFIQPQKISRVRAFSNPSVNQTTKEQSEIFDIDNKYQQLASNKKNKEIKQCLKEQNKQKQGIKNKEQLIIKKIMQTEKINEPQKQQNELPQICEQVFIRFQLIFAIKNISVDKDLFSQFLLLCEMTILYTKNKLLQVSIQKIEESKRLEVLLKQLFFDYKILKSMNIKLQQLNPALTRCLLRFLKQGLEYDRQNRLFWNDFLRFKQYYIDKIWEVSDFRLFLMLLNDENQSLTSKIMKVQPLNIQRAILNLEPESLQNIVYSLIF</sequence>
<comment type="caution">
    <text evidence="1">The sequence shown here is derived from an EMBL/GenBank/DDBJ whole genome shotgun (WGS) entry which is preliminary data.</text>
</comment>
<proteinExistence type="predicted"/>
<evidence type="ECO:0000313" key="1">
    <source>
        <dbReference type="EMBL" id="CAD8114622.1"/>
    </source>
</evidence>
<dbReference type="OrthoDB" id="294318at2759"/>
<evidence type="ECO:0000313" key="2">
    <source>
        <dbReference type="Proteomes" id="UP000692954"/>
    </source>
</evidence>
<dbReference type="EMBL" id="CAJJDN010000106">
    <property type="protein sequence ID" value="CAD8114622.1"/>
    <property type="molecule type" value="Genomic_DNA"/>
</dbReference>